<reference evidence="2" key="1">
    <citation type="submission" date="2018-06" db="EMBL/GenBank/DDBJ databases">
        <authorList>
            <person name="Zhirakovskaya E."/>
        </authorList>
    </citation>
    <scope>NUCLEOTIDE SEQUENCE</scope>
</reference>
<name>A0A3B0T0A3_9ZZZZ</name>
<dbReference type="InterPro" id="IPR007138">
    <property type="entry name" value="ABM_dom"/>
</dbReference>
<dbReference type="SUPFAM" id="SSF54909">
    <property type="entry name" value="Dimeric alpha+beta barrel"/>
    <property type="match status" value="1"/>
</dbReference>
<gene>
    <name evidence="2" type="ORF">MNBD_BACTEROID03-1574</name>
</gene>
<evidence type="ECO:0000313" key="2">
    <source>
        <dbReference type="EMBL" id="VAW10300.1"/>
    </source>
</evidence>
<sequence length="93" mass="11159">MILEVAVLQIKEGLSEQFETAFKEASLIISSMDGYISHQLKRCVEVENQYILLVNWKTLEDHEIGFRESKEYQEWKNLLHHFYEPFPTVLHYR</sequence>
<dbReference type="AlphaFoldDB" id="A0A3B0T0A3"/>
<dbReference type="Pfam" id="PF03992">
    <property type="entry name" value="ABM"/>
    <property type="match status" value="1"/>
</dbReference>
<dbReference type="InterPro" id="IPR050404">
    <property type="entry name" value="Heme-degrading_MO"/>
</dbReference>
<dbReference type="PANTHER" id="PTHR34474:SF2">
    <property type="entry name" value="SIGNAL TRANSDUCTION PROTEIN TRAP"/>
    <property type="match status" value="1"/>
</dbReference>
<dbReference type="PANTHER" id="PTHR34474">
    <property type="entry name" value="SIGNAL TRANSDUCTION PROTEIN TRAP"/>
    <property type="match status" value="1"/>
</dbReference>
<dbReference type="PROSITE" id="PS51725">
    <property type="entry name" value="ABM"/>
    <property type="match status" value="1"/>
</dbReference>
<dbReference type="InterPro" id="IPR011008">
    <property type="entry name" value="Dimeric_a/b-barrel"/>
</dbReference>
<proteinExistence type="predicted"/>
<protein>
    <submittedName>
        <fullName evidence="2">Uncharacterized protein YczJ</fullName>
    </submittedName>
</protein>
<dbReference type="EMBL" id="UOEL01000018">
    <property type="protein sequence ID" value="VAW10300.1"/>
    <property type="molecule type" value="Genomic_DNA"/>
</dbReference>
<accession>A0A3B0T0A3</accession>
<evidence type="ECO:0000259" key="1">
    <source>
        <dbReference type="PROSITE" id="PS51725"/>
    </source>
</evidence>
<dbReference type="Gene3D" id="3.30.70.100">
    <property type="match status" value="1"/>
</dbReference>
<organism evidence="2">
    <name type="scientific">hydrothermal vent metagenome</name>
    <dbReference type="NCBI Taxonomy" id="652676"/>
    <lineage>
        <taxon>unclassified sequences</taxon>
        <taxon>metagenomes</taxon>
        <taxon>ecological metagenomes</taxon>
    </lineage>
</organism>
<feature type="domain" description="ABM" evidence="1">
    <location>
        <begin position="2"/>
        <end position="91"/>
    </location>
</feature>